<feature type="transmembrane region" description="Helical" evidence="9">
    <location>
        <begin position="344"/>
        <end position="364"/>
    </location>
</feature>
<keyword evidence="4" id="KW-1003">Cell membrane</keyword>
<feature type="domain" description="ABC transmembrane type-1" evidence="10">
    <location>
        <begin position="50"/>
        <end position="267"/>
    </location>
</feature>
<dbReference type="EMBL" id="LR131271">
    <property type="protein sequence ID" value="VDR27524.1"/>
    <property type="molecule type" value="Genomic_DNA"/>
</dbReference>
<dbReference type="InterPro" id="IPR000515">
    <property type="entry name" value="MetI-like"/>
</dbReference>
<organism evidence="11 12">
    <name type="scientific">Raoultella terrigena</name>
    <name type="common">Klebsiella terrigena</name>
    <dbReference type="NCBI Taxonomy" id="577"/>
    <lineage>
        <taxon>Bacteria</taxon>
        <taxon>Pseudomonadati</taxon>
        <taxon>Pseudomonadota</taxon>
        <taxon>Gammaproteobacteria</taxon>
        <taxon>Enterobacterales</taxon>
        <taxon>Enterobacteriaceae</taxon>
        <taxon>Klebsiella/Raoultella group</taxon>
        <taxon>Raoultella</taxon>
    </lineage>
</organism>
<evidence type="ECO:0000256" key="4">
    <source>
        <dbReference type="ARBA" id="ARBA00022475"/>
    </source>
</evidence>
<dbReference type="PROSITE" id="PS50928">
    <property type="entry name" value="ABC_TM1"/>
    <property type="match status" value="2"/>
</dbReference>
<reference evidence="11 12" key="1">
    <citation type="submission" date="2018-12" db="EMBL/GenBank/DDBJ databases">
        <authorList>
            <consortium name="Pathogen Informatics"/>
        </authorList>
    </citation>
    <scope>NUCLEOTIDE SEQUENCE [LARGE SCALE GENOMIC DNA]</scope>
    <source>
        <strain evidence="11 12">NCTC13098</strain>
    </source>
</reference>
<evidence type="ECO:0000259" key="10">
    <source>
        <dbReference type="PROSITE" id="PS50928"/>
    </source>
</evidence>
<feature type="transmembrane region" description="Helical" evidence="9">
    <location>
        <begin position="285"/>
        <end position="306"/>
    </location>
</feature>
<dbReference type="Pfam" id="PF00528">
    <property type="entry name" value="BPD_transp_1"/>
    <property type="match status" value="2"/>
</dbReference>
<evidence type="ECO:0000256" key="2">
    <source>
        <dbReference type="ARBA" id="ARBA00007069"/>
    </source>
</evidence>
<evidence type="ECO:0000313" key="11">
    <source>
        <dbReference type="EMBL" id="VDR27524.1"/>
    </source>
</evidence>
<dbReference type="SUPFAM" id="SSF161098">
    <property type="entry name" value="MetI-like"/>
    <property type="match status" value="2"/>
</dbReference>
<dbReference type="Proteomes" id="UP000274346">
    <property type="component" value="Chromosome"/>
</dbReference>
<evidence type="ECO:0000256" key="8">
    <source>
        <dbReference type="ARBA" id="ARBA00023136"/>
    </source>
</evidence>
<evidence type="ECO:0000256" key="1">
    <source>
        <dbReference type="ARBA" id="ARBA00004429"/>
    </source>
</evidence>
<dbReference type="CDD" id="cd06261">
    <property type="entry name" value="TM_PBP2"/>
    <property type="match status" value="2"/>
</dbReference>
<feature type="transmembrane region" description="Helical" evidence="9">
    <location>
        <begin position="151"/>
        <end position="170"/>
    </location>
</feature>
<feature type="transmembrane region" description="Helical" evidence="9">
    <location>
        <begin position="406"/>
        <end position="426"/>
    </location>
</feature>
<evidence type="ECO:0000256" key="5">
    <source>
        <dbReference type="ARBA" id="ARBA00022519"/>
    </source>
</evidence>
<feature type="transmembrane region" description="Helical" evidence="9">
    <location>
        <begin position="49"/>
        <end position="73"/>
    </location>
</feature>
<keyword evidence="8 9" id="KW-0472">Membrane</keyword>
<keyword evidence="5" id="KW-0997">Cell inner membrane</keyword>
<evidence type="ECO:0000256" key="9">
    <source>
        <dbReference type="RuleBase" id="RU363032"/>
    </source>
</evidence>
<feature type="transmembrane region" description="Helical" evidence="9">
    <location>
        <begin position="241"/>
        <end position="264"/>
    </location>
</feature>
<gene>
    <name evidence="11" type="primary">ydcU</name>
    <name evidence="11" type="ORF">NCTC13098_03895</name>
</gene>
<evidence type="ECO:0000256" key="3">
    <source>
        <dbReference type="ARBA" id="ARBA00022448"/>
    </source>
</evidence>
<feature type="transmembrane region" description="Helical" evidence="9">
    <location>
        <begin position="195"/>
        <end position="221"/>
    </location>
</feature>
<feature type="transmembrane region" description="Helical" evidence="9">
    <location>
        <begin position="376"/>
        <end position="400"/>
    </location>
</feature>
<feature type="domain" description="ABC transmembrane type-1" evidence="10">
    <location>
        <begin position="338"/>
        <end position="526"/>
    </location>
</feature>
<feature type="transmembrane region" description="Helical" evidence="9">
    <location>
        <begin position="462"/>
        <end position="485"/>
    </location>
</feature>
<feature type="transmembrane region" description="Helical" evidence="9">
    <location>
        <begin position="505"/>
        <end position="529"/>
    </location>
</feature>
<dbReference type="GO" id="GO:0055085">
    <property type="term" value="P:transmembrane transport"/>
    <property type="evidence" value="ECO:0007669"/>
    <property type="project" value="InterPro"/>
</dbReference>
<dbReference type="Gene3D" id="1.10.3720.10">
    <property type="entry name" value="MetI-like"/>
    <property type="match status" value="2"/>
</dbReference>
<evidence type="ECO:0000256" key="6">
    <source>
        <dbReference type="ARBA" id="ARBA00022692"/>
    </source>
</evidence>
<comment type="subcellular location">
    <subcellularLocation>
        <location evidence="1">Cell inner membrane</location>
        <topology evidence="1">Multi-pass membrane protein</topology>
    </subcellularLocation>
    <subcellularLocation>
        <location evidence="9">Cell membrane</location>
        <topology evidence="9">Multi-pass membrane protein</topology>
    </subcellularLocation>
</comment>
<keyword evidence="7 9" id="KW-1133">Transmembrane helix</keyword>
<dbReference type="AlphaFoldDB" id="A0A3P8IZL0"/>
<keyword evidence="6 9" id="KW-0812">Transmembrane</keyword>
<feature type="transmembrane region" description="Helical" evidence="9">
    <location>
        <begin position="85"/>
        <end position="105"/>
    </location>
</feature>
<comment type="similarity">
    <text evidence="2">Belongs to the binding-protein-dependent transport system permease family. CysTW subfamily.</text>
</comment>
<evidence type="ECO:0000313" key="12">
    <source>
        <dbReference type="Proteomes" id="UP000274346"/>
    </source>
</evidence>
<name>A0A3P8IZL0_RAOTE</name>
<protein>
    <submittedName>
        <fullName evidence="11">Inner membrane ABC transporter permease protein ydcU</fullName>
    </submittedName>
</protein>
<proteinExistence type="inferred from homology"/>
<accession>A0A3P8IZL0</accession>
<dbReference type="PANTHER" id="PTHR42929">
    <property type="entry name" value="INNER MEMBRANE ABC TRANSPORTER PERMEASE PROTEIN YDCU-RELATED-RELATED"/>
    <property type="match status" value="1"/>
</dbReference>
<dbReference type="KEGG" id="rtg:NCTC13098_03895"/>
<dbReference type="PANTHER" id="PTHR42929:SF1">
    <property type="entry name" value="INNER MEMBRANE ABC TRANSPORTER PERMEASE PROTEIN YDCU-RELATED"/>
    <property type="match status" value="1"/>
</dbReference>
<sequence length="541" mass="58883">MWFGIVYLGSLLTLLWQSFYTFDDFTMSVSTDLTLANLKALFNPANYDIIIRTLVMALAVTLASAVLALPMAWYMARYTSGKMKAFFYIAVMLPMWASYIVKAYAWTLLLAKDGVAQWFLRHLGLEGALNLLLTIPAVGGNTLSTSGLGRFLVFVYIWLPFMILPVQAALERIPASLLQASADLGARPRQTFRHVVLPLAIPGIAAGSIFTFSLTLGDFIVPQLVGPPGFFIGNMVYSQQGAIGNMPMAAAFTLVPIVLIASTWRLLNAWERLMHSERAPLFLKIATWSGVIFLHFPLLIIALYAFNTEDAAFSFPPQGLTLRWFSEAAGRGDIIESVTLSLKIAALSTAIALVLGTLAAGALWRSAFFGKNAVSLLLLLPIALPGIITGLALLTAFKAVNLEPGLFTIVVGHATFCVVVVFNNAIARFRRTSWSLVEASMDLGATGWQTFRYVVLPNLGSALLAGGMLAFALSFDEIIVTTFTAGHERTLPLWLLNQLGRPRDVPITNVVALLVMLVTTIPILGAWWLTRNGDTSAENGK</sequence>
<evidence type="ECO:0000256" key="7">
    <source>
        <dbReference type="ARBA" id="ARBA00022989"/>
    </source>
</evidence>
<keyword evidence="3 9" id="KW-0813">Transport</keyword>
<dbReference type="InterPro" id="IPR035906">
    <property type="entry name" value="MetI-like_sf"/>
</dbReference>
<dbReference type="GO" id="GO:0005886">
    <property type="term" value="C:plasma membrane"/>
    <property type="evidence" value="ECO:0007669"/>
    <property type="project" value="UniProtKB-SubCell"/>
</dbReference>